<evidence type="ECO:0000313" key="1">
    <source>
        <dbReference type="EMBL" id="AGO48865.1"/>
    </source>
</evidence>
<dbReference type="GeneID" id="16797366"/>
<reference evidence="1 2" key="1">
    <citation type="journal article" date="2013" name="Proc. Natl. Acad. Sci. U.S.A.">
        <title>Twelve previously unknown phage genera are ubiquitous in global oceans.</title>
        <authorList>
            <person name="Holmfeldt K."/>
            <person name="Solonenko N."/>
            <person name="Shah M."/>
            <person name="Corrier K."/>
            <person name="Riemann L."/>
            <person name="Verberkmoes N.C."/>
            <person name="Sullivan M.B."/>
        </authorList>
    </citation>
    <scope>NUCLEOTIDE SEQUENCE [LARGE SCALE GENOMIC DNA]</scope>
    <source>
        <strain evidence="1">Phi46:3</strain>
    </source>
</reference>
<protein>
    <submittedName>
        <fullName evidence="1">Uncharacterized protein</fullName>
    </submittedName>
</protein>
<dbReference type="RefSeq" id="YP_008241164.1">
    <property type="nucleotide sequence ID" value="NC_021792.1"/>
</dbReference>
<keyword evidence="2" id="KW-1185">Reference proteome</keyword>
<dbReference type="Proteomes" id="UP000014727">
    <property type="component" value="Segment"/>
</dbReference>
<organism evidence="1 2">
    <name type="scientific">Cellulophaga phage phi46:3</name>
    <dbReference type="NCBI Taxonomy" id="1327985"/>
    <lineage>
        <taxon>Viruses</taxon>
        <taxon>Duplodnaviria</taxon>
        <taxon>Heunggongvirae</taxon>
        <taxon>Uroviricota</taxon>
        <taxon>Caudoviricetes</taxon>
        <taxon>Pachyviridae</taxon>
        <taxon>Bacelvirus</taxon>
        <taxon>Bacelvirus phi46tres</taxon>
    </lineage>
</organism>
<reference evidence="2" key="2">
    <citation type="submission" date="2013-03" db="EMBL/GenBank/DDBJ databases">
        <title>The Cellulophaga phages: a novel, diverse, and globally ubiquitous model system.</title>
        <authorList>
            <person name="Holmfeldt K."/>
            <person name="Solonenko N."/>
            <person name="Shah M."/>
            <person name="Corrier K."/>
            <person name="Riemann L."/>
            <person name="VerBerkmoes N.C."/>
            <person name="Sullivan M.B."/>
        </authorList>
    </citation>
    <scope>NUCLEOTIDE SEQUENCE [LARGE SCALE GENOMIC DNA]</scope>
</reference>
<dbReference type="EMBL" id="KC821622">
    <property type="protein sequence ID" value="AGO48865.1"/>
    <property type="molecule type" value="Genomic_DNA"/>
</dbReference>
<name>S0A237_9CAUD</name>
<sequence>MPGTYKEVLSYGSGSALIKAIATGNNPAFAIVNTPRDFMYTAVFSDQYSSFVPKAMLQVAKDTFKSIKEIKKSGKSNNPNNLFEKYIEYGGDMAFLSTQGRLKKNTEIGKILEKSISKKTRDTGKSIFDAITLNKMGNYSEIMFRMALFGRTIDNQLKSRGFKSIEDVQDSSMKDEIYNRAVAEARSLLDFNQGGTVVKDLEAVIPYLNTAVQGTRVAADAFAKNPAMITAKVLQTGAIASTAIAGISLSLIASLKSDDDEEKTNWEIYLDAQDGISQYQKLQYFNIVTGQKDEKGEYKIIKIAKNQTMAPIFAFSDNIINHKISDIIGRERKSTKLVYDDIKMAFRNNIMPVDVSSPAGVVTRNPVMKSILTYTTGYDFYRDEPLSNDIGRVEQGAEGQTSSNVDDFYKQIARDHGISAARMKGATESLITTPNTNPFIGLLYSGAEYATTDKDLSSSTKDFAKNFGKSFLKRMVSQTSEFNRTFNRNKEYAEEEAKLRLEGDFRNIDIKIVADQKNDKEISSEEFNERTKDFTPKEKEKLFRRVQDLKRLDKVVDRSVIDIKYEDNSKVRALMIWNRYGDVFDGSKDSQTIIRQMALAKGVLTPEVMIEYNKIKKELKEKTNPK</sequence>
<dbReference type="KEGG" id="vg:16797366"/>
<accession>S0A237</accession>
<gene>
    <name evidence="1" type="ORF">Phi46:3_gp121</name>
</gene>
<evidence type="ECO:0000313" key="2">
    <source>
        <dbReference type="Proteomes" id="UP000014727"/>
    </source>
</evidence>
<proteinExistence type="predicted"/>